<dbReference type="OrthoDB" id="684244at2759"/>
<comment type="caution">
    <text evidence="1">The sequence shown here is derived from an EMBL/GenBank/DDBJ whole genome shotgun (WGS) entry which is preliminary data.</text>
</comment>
<accession>A0A5J9TFV4</accession>
<dbReference type="Proteomes" id="UP000324897">
    <property type="component" value="Chromosome 3"/>
</dbReference>
<gene>
    <name evidence="1" type="ORF">EJB05_43595</name>
</gene>
<dbReference type="Gramene" id="TVU10087">
    <property type="protein sequence ID" value="TVU10087"/>
    <property type="gene ID" value="EJB05_43595"/>
</dbReference>
<keyword evidence="2" id="KW-1185">Reference proteome</keyword>
<dbReference type="EMBL" id="RWGY01000039">
    <property type="protein sequence ID" value="TVU10087.1"/>
    <property type="molecule type" value="Genomic_DNA"/>
</dbReference>
<proteinExistence type="predicted"/>
<evidence type="ECO:0000313" key="1">
    <source>
        <dbReference type="EMBL" id="TVU10087.1"/>
    </source>
</evidence>
<reference evidence="1 2" key="1">
    <citation type="journal article" date="2019" name="Sci. Rep.">
        <title>A high-quality genome of Eragrostis curvula grass provides insights into Poaceae evolution and supports new strategies to enhance forage quality.</title>
        <authorList>
            <person name="Carballo J."/>
            <person name="Santos B.A.C.M."/>
            <person name="Zappacosta D."/>
            <person name="Garbus I."/>
            <person name="Selva J.P."/>
            <person name="Gallo C.A."/>
            <person name="Diaz A."/>
            <person name="Albertini E."/>
            <person name="Caccamo M."/>
            <person name="Echenique V."/>
        </authorList>
    </citation>
    <scope>NUCLEOTIDE SEQUENCE [LARGE SCALE GENOMIC DNA]</scope>
    <source>
        <strain evidence="2">cv. Victoria</strain>
        <tissue evidence="1">Leaf</tissue>
    </source>
</reference>
<organism evidence="1 2">
    <name type="scientific">Eragrostis curvula</name>
    <name type="common">weeping love grass</name>
    <dbReference type="NCBI Taxonomy" id="38414"/>
    <lineage>
        <taxon>Eukaryota</taxon>
        <taxon>Viridiplantae</taxon>
        <taxon>Streptophyta</taxon>
        <taxon>Embryophyta</taxon>
        <taxon>Tracheophyta</taxon>
        <taxon>Spermatophyta</taxon>
        <taxon>Magnoliopsida</taxon>
        <taxon>Liliopsida</taxon>
        <taxon>Poales</taxon>
        <taxon>Poaceae</taxon>
        <taxon>PACMAD clade</taxon>
        <taxon>Chloridoideae</taxon>
        <taxon>Eragrostideae</taxon>
        <taxon>Eragrostidinae</taxon>
        <taxon>Eragrostis</taxon>
    </lineage>
</organism>
<name>A0A5J9TFV4_9POAL</name>
<feature type="non-terminal residue" evidence="1">
    <location>
        <position position="1"/>
    </location>
</feature>
<dbReference type="AlphaFoldDB" id="A0A5J9TFV4"/>
<protein>
    <submittedName>
        <fullName evidence="1">Uncharacterized protein</fullName>
    </submittedName>
</protein>
<evidence type="ECO:0000313" key="2">
    <source>
        <dbReference type="Proteomes" id="UP000324897"/>
    </source>
</evidence>
<sequence>MAWAPPALALPGVRVAAAPAPGAPARPLPVRPAGARLLFAARTHSSVTPPSHLRPRVANYGAPRAVQRCAPNPGDVHGPAVDALRGAAVDAFRPLMDNFGHVLSLDKVVDINDYNIGMPFGVAMASVGCFQLFKTNPWAFLDVVLGYAFYKLSVLSSQVHRQGFVNDFITKIKVAIIAIILIKELPSSNPDSLVWIFIRIHVYHLYLTTFYFAMKGWKQDARYALLETLESLQCNLGRILFGPDN</sequence>